<name>A0A146KD73_9EUKA</name>
<sequence>CHCNRMTLKQNERNEKISPVLIQSVELVNELCAEAKNLLKIVKEDPDYIERELRAMRAVYNGKVMERQKKSVEQEDIFDRREIFQNRQQSLEEKDKYQKNRLKMLNKGIDIESIFERRGPVYKAQRYYQSGLSSGQKPEWLEDVYKKAEE</sequence>
<proteinExistence type="predicted"/>
<feature type="non-terminal residue" evidence="1">
    <location>
        <position position="1"/>
    </location>
</feature>
<evidence type="ECO:0000313" key="1">
    <source>
        <dbReference type="EMBL" id="JAP93436.1"/>
    </source>
</evidence>
<reference evidence="1" key="1">
    <citation type="submission" date="2015-07" db="EMBL/GenBank/DDBJ databases">
        <title>Adaptation to a free-living lifestyle via gene acquisitions in the diplomonad Trepomonas sp. PC1.</title>
        <authorList>
            <person name="Xu F."/>
            <person name="Jerlstrom-Hultqvist J."/>
            <person name="Kolisko M."/>
            <person name="Simpson A.G.B."/>
            <person name="Roger A.J."/>
            <person name="Svard S.G."/>
            <person name="Andersson J.O."/>
        </authorList>
    </citation>
    <scope>NUCLEOTIDE SEQUENCE</scope>
    <source>
        <strain evidence="1">PC1</strain>
    </source>
</reference>
<feature type="non-terminal residue" evidence="1">
    <location>
        <position position="150"/>
    </location>
</feature>
<accession>A0A146KD73</accession>
<dbReference type="EMBL" id="GDID01003170">
    <property type="protein sequence ID" value="JAP93436.1"/>
    <property type="molecule type" value="Transcribed_RNA"/>
</dbReference>
<protein>
    <submittedName>
        <fullName evidence="1">Uncharacterized protein</fullName>
    </submittedName>
</protein>
<organism evidence="1">
    <name type="scientific">Trepomonas sp. PC1</name>
    <dbReference type="NCBI Taxonomy" id="1076344"/>
    <lineage>
        <taxon>Eukaryota</taxon>
        <taxon>Metamonada</taxon>
        <taxon>Diplomonadida</taxon>
        <taxon>Hexamitidae</taxon>
        <taxon>Hexamitinae</taxon>
        <taxon>Trepomonas</taxon>
    </lineage>
</organism>
<gene>
    <name evidence="1" type="ORF">TPC1_14285</name>
</gene>
<dbReference type="AlphaFoldDB" id="A0A146KD73"/>